<name>A0ABT9SE35_9BURK</name>
<protein>
    <submittedName>
        <fullName evidence="1">Uncharacterized protein</fullName>
    </submittedName>
</protein>
<dbReference type="Proteomes" id="UP001226867">
    <property type="component" value="Unassembled WGS sequence"/>
</dbReference>
<reference evidence="1 2" key="1">
    <citation type="submission" date="2023-07" db="EMBL/GenBank/DDBJ databases">
        <title>Sorghum-associated microbial communities from plants grown in Nebraska, USA.</title>
        <authorList>
            <person name="Schachtman D."/>
        </authorList>
    </citation>
    <scope>NUCLEOTIDE SEQUENCE [LARGE SCALE GENOMIC DNA]</scope>
    <source>
        <strain evidence="1 2">DS1607</strain>
    </source>
</reference>
<evidence type="ECO:0000313" key="2">
    <source>
        <dbReference type="Proteomes" id="UP001226867"/>
    </source>
</evidence>
<proteinExistence type="predicted"/>
<accession>A0ABT9SE35</accession>
<sequence length="263" mass="28617">MMKFGVTSNLAGVVDGWASVAQDQVPYATAVALTRTAQEAKRAVEAALPSVIDRPTPYTMRGFRLWPATKTKLVAEVDFRDSFGKGSHARDYLAPQVFGGTRKLKAFERSLQRVGLLPAGMAAVPGAAAKIDAYGNMAQGQVVQLLSYLRAFGEQGYRSNITQKRKDALSAGVKGKRGMSYFVGRPGGGKKPLGIWLREEFGQLGSSVKPVVLFVKTPTYRKRLDVPGISARVIKERFTPNMHMAMRQAMSTARRPVGPSKIV</sequence>
<dbReference type="EMBL" id="JAUSRO010000020">
    <property type="protein sequence ID" value="MDP9902623.1"/>
    <property type="molecule type" value="Genomic_DNA"/>
</dbReference>
<evidence type="ECO:0000313" key="1">
    <source>
        <dbReference type="EMBL" id="MDP9902623.1"/>
    </source>
</evidence>
<dbReference type="RefSeq" id="WP_307692359.1">
    <property type="nucleotide sequence ID" value="NZ_JAUSRO010000020.1"/>
</dbReference>
<comment type="caution">
    <text evidence="1">The sequence shown here is derived from an EMBL/GenBank/DDBJ whole genome shotgun (WGS) entry which is preliminary data.</text>
</comment>
<gene>
    <name evidence="1" type="ORF">J2W36_004900</name>
</gene>
<keyword evidence="2" id="KW-1185">Reference proteome</keyword>
<organism evidence="1 2">
    <name type="scientific">Variovorax ginsengisoli</name>
    <dbReference type="NCBI Taxonomy" id="363844"/>
    <lineage>
        <taxon>Bacteria</taxon>
        <taxon>Pseudomonadati</taxon>
        <taxon>Pseudomonadota</taxon>
        <taxon>Betaproteobacteria</taxon>
        <taxon>Burkholderiales</taxon>
        <taxon>Comamonadaceae</taxon>
        <taxon>Variovorax</taxon>
    </lineage>
</organism>